<dbReference type="SMART" id="SM00060">
    <property type="entry name" value="FN3"/>
    <property type="match status" value="4"/>
</dbReference>
<feature type="compositionally biased region" description="Polar residues" evidence="1">
    <location>
        <begin position="1351"/>
        <end position="1362"/>
    </location>
</feature>
<proteinExistence type="predicted"/>
<evidence type="ECO:0000259" key="3">
    <source>
        <dbReference type="PROSITE" id="PS50853"/>
    </source>
</evidence>
<dbReference type="InterPro" id="IPR002048">
    <property type="entry name" value="EF_hand_dom"/>
</dbReference>
<organism evidence="4 5">
    <name type="scientific">Hondaea fermentalgiana</name>
    <dbReference type="NCBI Taxonomy" id="2315210"/>
    <lineage>
        <taxon>Eukaryota</taxon>
        <taxon>Sar</taxon>
        <taxon>Stramenopiles</taxon>
        <taxon>Bigyra</taxon>
        <taxon>Labyrinthulomycetes</taxon>
        <taxon>Thraustochytrida</taxon>
        <taxon>Thraustochytriidae</taxon>
        <taxon>Hondaea</taxon>
    </lineage>
</organism>
<feature type="region of interest" description="Disordered" evidence="1">
    <location>
        <begin position="617"/>
        <end position="645"/>
    </location>
</feature>
<dbReference type="InterPro" id="IPR013783">
    <property type="entry name" value="Ig-like_fold"/>
</dbReference>
<evidence type="ECO:0000313" key="4">
    <source>
        <dbReference type="EMBL" id="GBG27403.1"/>
    </source>
</evidence>
<name>A0A2R5GFJ4_9STRA</name>
<dbReference type="InterPro" id="IPR011992">
    <property type="entry name" value="EF-hand-dom_pair"/>
</dbReference>
<feature type="region of interest" description="Disordered" evidence="1">
    <location>
        <begin position="2383"/>
        <end position="2435"/>
    </location>
</feature>
<dbReference type="Gene3D" id="2.60.40.10">
    <property type="entry name" value="Immunoglobulins"/>
    <property type="match status" value="3"/>
</dbReference>
<feature type="domain" description="EF-hand" evidence="2">
    <location>
        <begin position="677"/>
        <end position="712"/>
    </location>
</feature>
<dbReference type="SUPFAM" id="SSF47473">
    <property type="entry name" value="EF-hand"/>
    <property type="match status" value="3"/>
</dbReference>
<evidence type="ECO:0000313" key="5">
    <source>
        <dbReference type="Proteomes" id="UP000241890"/>
    </source>
</evidence>
<feature type="domain" description="Fibronectin type-III" evidence="3">
    <location>
        <begin position="1803"/>
        <end position="1906"/>
    </location>
</feature>
<dbReference type="Proteomes" id="UP000241890">
    <property type="component" value="Unassembled WGS sequence"/>
</dbReference>
<dbReference type="PANTHER" id="PTHR24099:SF7">
    <property type="entry name" value="CARDIOMYOPATHY-ASSOCIATED PROTEIN 5"/>
    <property type="match status" value="1"/>
</dbReference>
<feature type="compositionally biased region" description="Polar residues" evidence="1">
    <location>
        <begin position="347"/>
        <end position="358"/>
    </location>
</feature>
<feature type="region of interest" description="Disordered" evidence="1">
    <location>
        <begin position="330"/>
        <end position="363"/>
    </location>
</feature>
<dbReference type="CDD" id="cd00063">
    <property type="entry name" value="FN3"/>
    <property type="match status" value="3"/>
</dbReference>
<sequence length="2435" mass="273020">MLVNLFERILQAAADANGLGSHRQTLEVLEAQLLQFDDDALRRHGGTGAGARSTKMRDDNIDDDELDTVVRSQSLFERLGKVCGARFELTDDEINTVQELFGSGHGYLRHHDFVAGLRAFYQTQAGERFAQRVRELLEHAADQHVEVRLYFRRFDPEACGSISREDFGLALQSLGLNAQPEEISFLASSYVDGQDAAKVAYALFLQDMLENGDATKAKTAPSQKHTEHIKQFSATSIDVLVRLREFARDYISLNPDGYKELWFQMESNDERLRGWITPDQLAQGFAKVGYSLAPIDLRRLQARFALQDDMQECIRYRDLLMEILAPTRQAEVTPRQQQRQHQHQQQGSSPQDETQSESPVLDSSRRRAGLHALEYLTQSELKSFLLKLHGLTGTGPFVHIDVRDVFEQFDKYLTGRIRFSDFMQCMEWLGFIRGAMNADGECESNSTNDHGAGGTVHERSLVRRLANHLQGSNQDDVDYRKLFVLLEDFRHSPAMKATKRVPPHERELEKLIAALKDKARILRLSNVTLTDCFAAFDTTGSEKLTHRDFHSALLQLGIHVAIVALPRALSAFEASGPSAGQQTSEVGVYYKKVADLVYERLAEEDFDPGVAFWDDGMDEANRSPASPSSAAAPHDPVLDPELNTRRRSEHLRDRFEFVKLLRQYIADSAGERPNPVQFLHTLRSCFDDLDVAQDGAIQLHDLIEASELLGLPLSRTEAARVADFPFLFYRRALKPGGKPQLTGPRSPEELVQDANQPARVRELTFDAFCLLVDPMYSHRRDQVSAQTDSLAVHSEAWTRLFAVKEETHYSREEIVGVLRDVVRSHEDLHGPCGLLEALEARDSTFSDRVEIEEFRAVLAESLQLKATSTEIRRLSRRLGILEKNSSKESASCGPQAQAAEDLGDRALVVYRELVSEIAPEEFIVMFTSHDENALEQLRCASFQGKPLMQKLAQLELNDSVSRAAVSRVLMTALDGVQNLQQLDEAAKEIGGNQERDEERIMQTEANARSVLRILRKFTQPQTNMVDLGALTRVLHLDIPVSKERKLRQILDDGGSEEFRSLLERFEKEDRQFLGYLPVQIFQRCTTDFFEHLHIDDVESSRICQRFETCDARRQICVDYRAMLRYFSTAPPGSYTGDQEGDANSKNSRQLQLEDLIRLSKRSNGVWKYIWGRPSAESGSGKQRKVNEMKGRFAKHDRKAKTKTDSQLSFAQWKILKDLLQNATRIMESVSGDLASEDDHWLRAGRALAATDLLISVRCGGPVGESLEQSFLAWSKRGRAFEDGLVFTAEAKSGDEANQKFIRLCRERWTACEREVRKELVVARFEHLKLQEIQATQAEDSEDDLPEKVHSNEGQSSRTASGKNKFSVRRFLQRIGPDDLQAWTKEIEATAERKRVQTEKETAKEREATHAHFVRRKHQLRLRLPQNATQGSSSLMKTQQSLDPVLKGLLERSHHRYVHATSFMDLEKCRKLLLQAGYVFAENFVDPDGYVDDRVLEGLQDYKRKTQMATTSARRQGADHQFTLWLERKRARAQAERFLEAIDQPAIAVGTIGDRESLWRDVGKALKAVDAKGLLSNFIQWSSGFAGRAKCAAAWSQFPPKTFATTSSKDWEWVHLRSVLVKLLSNPDVDLVTAFQRVVGPAGDRSASSAFYQKTLCACPTDRFREILASAGIQLRLHEEKRLTSCFCGRDADGEVIPDTVNMNFVLQIASRQAGLGNASPQASQASWTRPKAGILSHGREYELSLEERVQQALVVAGAPSDIAMHWREQRAELQRALVFLSVVSRQNRLAKAQHVHEQKHAVPPGTPALFRVPELSSATSITLGYKISGRGNPNVSFYCVERVHKGSFTVLWQDPPSLTQPPSLPEGRFVVGDLEPNTEYFFRVTAFNEHGASRPSRKSFWTAPLTPHKPRASNCTYEGRLARCVMTWSSGLDLPSAAGLPVAAISSNLDKRSGPTDKDEGDFLPATITGSYYELLVRDMRLAGLQAHNVGVVIYRGKQTSCQVVGLEPGSSYEFVVRALNRHEDASKMSHPCIVLPLSPPRPPIVSVPAVTWKPYNCKPDAVAVERNGAVGNVADTFRRWEATAASIAGGETLGLKSVATRTSFVVQIRSAKGRSESFETKGHAWTLPKLRPNATYTVRLRVRCQLMLDQPISFQSPWSTNASFQTAPNVPSRPVLVEAFADSLLLRWYAPKGGAHQYVVQYRTLPGEASTDTWTSSKPKEPWIPAYRGRSTLTRVYGLKPSSMVEVRVIATDAENQISSEPSDVIVASTLTAAQSQLQLTRPSSAKTDFSIPCVNQDLIPGDLVLFSERQGLPCWRTIAGRIVAEKEGKFWLEVQWSTVDNNTLGSSVEIPSGACIQRTKEEVFRHEPELGIYRKAWVNEESRQGKSKKKGKTKASKNSPSTIPDETPSTIPNETNAQHSVHSPKNATIAADS</sequence>
<dbReference type="InParanoid" id="A0A2R5GFJ4"/>
<feature type="compositionally biased region" description="Low complexity" evidence="1">
    <location>
        <begin position="335"/>
        <end position="346"/>
    </location>
</feature>
<feature type="domain" description="EF-hand" evidence="2">
    <location>
        <begin position="142"/>
        <end position="177"/>
    </location>
</feature>
<dbReference type="EMBL" id="BEYU01000030">
    <property type="protein sequence ID" value="GBG27403.1"/>
    <property type="molecule type" value="Genomic_DNA"/>
</dbReference>
<dbReference type="Pfam" id="PF00041">
    <property type="entry name" value="fn3"/>
    <property type="match status" value="1"/>
</dbReference>
<reference evidence="4 5" key="1">
    <citation type="submission" date="2017-12" db="EMBL/GenBank/DDBJ databases">
        <title>Sequencing, de novo assembly and annotation of complete genome of a new Thraustochytrid species, strain FCC1311.</title>
        <authorList>
            <person name="Sedici K."/>
            <person name="Godart F."/>
            <person name="Aiese Cigliano R."/>
            <person name="Sanseverino W."/>
            <person name="Barakat M."/>
            <person name="Ortet P."/>
            <person name="Marechal E."/>
            <person name="Cagnac O."/>
            <person name="Amato A."/>
        </authorList>
    </citation>
    <scope>NUCLEOTIDE SEQUENCE [LARGE SCALE GENOMIC DNA]</scope>
</reference>
<dbReference type="PROSITE" id="PS50222">
    <property type="entry name" value="EF_HAND_2"/>
    <property type="match status" value="3"/>
</dbReference>
<feature type="domain" description="EF-hand" evidence="2">
    <location>
        <begin position="401"/>
        <end position="432"/>
    </location>
</feature>
<feature type="compositionally biased region" description="Polar residues" evidence="1">
    <location>
        <begin position="2400"/>
        <end position="2428"/>
    </location>
</feature>
<dbReference type="InterPro" id="IPR050617">
    <property type="entry name" value="E3_ligase_FN3/SPRY"/>
</dbReference>
<accession>A0A2R5GFJ4</accession>
<feature type="compositionally biased region" description="Low complexity" evidence="1">
    <location>
        <begin position="623"/>
        <end position="633"/>
    </location>
</feature>
<evidence type="ECO:0000259" key="2">
    <source>
        <dbReference type="PROSITE" id="PS50222"/>
    </source>
</evidence>
<keyword evidence="5" id="KW-1185">Reference proteome</keyword>
<dbReference type="Gene3D" id="1.10.238.10">
    <property type="entry name" value="EF-hand"/>
    <property type="match status" value="2"/>
</dbReference>
<dbReference type="InterPro" id="IPR003961">
    <property type="entry name" value="FN3_dom"/>
</dbReference>
<feature type="domain" description="Fibronectin type-III" evidence="3">
    <location>
        <begin position="2171"/>
        <end position="2274"/>
    </location>
</feature>
<dbReference type="OrthoDB" id="10253954at2759"/>
<dbReference type="GO" id="GO:0005737">
    <property type="term" value="C:cytoplasm"/>
    <property type="evidence" value="ECO:0007669"/>
    <property type="project" value="TreeGrafter"/>
</dbReference>
<feature type="region of interest" description="Disordered" evidence="1">
    <location>
        <begin position="1335"/>
        <end position="1362"/>
    </location>
</feature>
<dbReference type="InterPro" id="IPR036116">
    <property type="entry name" value="FN3_sf"/>
</dbReference>
<evidence type="ECO:0000256" key="1">
    <source>
        <dbReference type="SAM" id="MobiDB-lite"/>
    </source>
</evidence>
<dbReference type="SUPFAM" id="SSF49265">
    <property type="entry name" value="Fibronectin type III"/>
    <property type="match status" value="2"/>
</dbReference>
<dbReference type="GO" id="GO:0005509">
    <property type="term" value="F:calcium ion binding"/>
    <property type="evidence" value="ECO:0007669"/>
    <property type="project" value="InterPro"/>
</dbReference>
<dbReference type="PANTHER" id="PTHR24099">
    <property type="entry name" value="E3 UBIQUITIN-PROTEIN LIGASE TRIM36-RELATED"/>
    <property type="match status" value="1"/>
</dbReference>
<protein>
    <submittedName>
        <fullName evidence="4">Fibronectin type III domain-containing protein 3B</fullName>
    </submittedName>
</protein>
<dbReference type="PROSITE" id="PS50853">
    <property type="entry name" value="FN3"/>
    <property type="match status" value="2"/>
</dbReference>
<gene>
    <name evidence="4" type="ORF">FCC1311_036252</name>
</gene>
<comment type="caution">
    <text evidence="4">The sequence shown here is derived from an EMBL/GenBank/DDBJ whole genome shotgun (WGS) entry which is preliminary data.</text>
</comment>
<feature type="compositionally biased region" description="Basic residues" evidence="1">
    <location>
        <begin position="2387"/>
        <end position="2397"/>
    </location>
</feature>
<dbReference type="SMART" id="SM00054">
    <property type="entry name" value="EFh"/>
    <property type="match status" value="4"/>
</dbReference>